<sequence>MRRGKKKIYAHSMTEHQQWVLNSVAISALANSHSMMSNRSSWNLYTLLPTIIISARPSVSPTIRAFLPYANLLQNPEEAWWSCSVLRSHSGHATGTPASTETFGFDFLSFSTVGQICQWEDIFTLELLLTPAVDASSLTPLPTASENDCNLPFPFSRAHGAATIPDCLGPGSLQVLPTLELVPDSSPSPFVVDLSFMPGVNPVYLMSGYSPGPNSRAKGDKHVSLILTHFSREAECMPWAKLMRKRGGGGDGTDPCKKTRGGMISEIGPSMVALLANACTNGTVRLERSHSPSAVVTSRAPWLVGVLMPQGRRVCFENMWCKLQMTDLVPEKLYDLILQLKATFCQVTPRGQWLATKRVPPPPIAAHGLYGGLCALSRVSTLSLWLTELVWNAMITEFVMAQAAYREKEKWMENSSTRPEFTQ</sequence>
<dbReference type="EMBL" id="JACGCI010000049">
    <property type="protein sequence ID" value="KAF6751569.1"/>
    <property type="molecule type" value="Genomic_DNA"/>
</dbReference>
<dbReference type="AlphaFoldDB" id="A0A8H6HQZ2"/>
<gene>
    <name evidence="1" type="ORF">DFP72DRAFT_850689</name>
</gene>
<proteinExistence type="predicted"/>
<accession>A0A8H6HQZ2</accession>
<dbReference type="Proteomes" id="UP000521943">
    <property type="component" value="Unassembled WGS sequence"/>
</dbReference>
<evidence type="ECO:0000313" key="1">
    <source>
        <dbReference type="EMBL" id="KAF6751569.1"/>
    </source>
</evidence>
<name>A0A8H6HQZ2_9AGAR</name>
<organism evidence="1 2">
    <name type="scientific">Ephemerocybe angulata</name>
    <dbReference type="NCBI Taxonomy" id="980116"/>
    <lineage>
        <taxon>Eukaryota</taxon>
        <taxon>Fungi</taxon>
        <taxon>Dikarya</taxon>
        <taxon>Basidiomycota</taxon>
        <taxon>Agaricomycotina</taxon>
        <taxon>Agaricomycetes</taxon>
        <taxon>Agaricomycetidae</taxon>
        <taxon>Agaricales</taxon>
        <taxon>Agaricineae</taxon>
        <taxon>Psathyrellaceae</taxon>
        <taxon>Ephemerocybe</taxon>
    </lineage>
</organism>
<keyword evidence="2" id="KW-1185">Reference proteome</keyword>
<comment type="caution">
    <text evidence="1">The sequence shown here is derived from an EMBL/GenBank/DDBJ whole genome shotgun (WGS) entry which is preliminary data.</text>
</comment>
<reference evidence="1 2" key="1">
    <citation type="submission" date="2020-07" db="EMBL/GenBank/DDBJ databases">
        <title>Comparative genomics of pyrophilous fungi reveals a link between fire events and developmental genes.</title>
        <authorList>
            <consortium name="DOE Joint Genome Institute"/>
            <person name="Steindorff A.S."/>
            <person name="Carver A."/>
            <person name="Calhoun S."/>
            <person name="Stillman K."/>
            <person name="Liu H."/>
            <person name="Lipzen A."/>
            <person name="Pangilinan J."/>
            <person name="Labutti K."/>
            <person name="Bruns T.D."/>
            <person name="Grigoriev I.V."/>
        </authorList>
    </citation>
    <scope>NUCLEOTIDE SEQUENCE [LARGE SCALE GENOMIC DNA]</scope>
    <source>
        <strain evidence="1 2">CBS 144469</strain>
    </source>
</reference>
<protein>
    <submittedName>
        <fullName evidence="1">Uncharacterized protein</fullName>
    </submittedName>
</protein>
<evidence type="ECO:0000313" key="2">
    <source>
        <dbReference type="Proteomes" id="UP000521943"/>
    </source>
</evidence>